<reference evidence="1" key="1">
    <citation type="submission" date="2022-11" db="EMBL/GenBank/DDBJ databases">
        <authorList>
            <person name="Somphong A."/>
            <person name="Phongsopitanun W."/>
        </authorList>
    </citation>
    <scope>NUCLEOTIDE SEQUENCE</scope>
    <source>
        <strain evidence="1">Pm04-4</strain>
    </source>
</reference>
<dbReference type="EMBL" id="JAPNTZ010000009">
    <property type="protein sequence ID" value="MCY1141558.1"/>
    <property type="molecule type" value="Genomic_DNA"/>
</dbReference>
<keyword evidence="2" id="KW-1185">Reference proteome</keyword>
<proteinExistence type="predicted"/>
<comment type="caution">
    <text evidence="1">The sequence shown here is derived from an EMBL/GenBank/DDBJ whole genome shotgun (WGS) entry which is preliminary data.</text>
</comment>
<evidence type="ECO:0000313" key="1">
    <source>
        <dbReference type="EMBL" id="MCY1141558.1"/>
    </source>
</evidence>
<accession>A0ABT4B4Z2</accession>
<sequence length="136" mass="15166">MDRDRKMKPAQRFKVEAVERYEFLNTSFGFEGPDVADDLVGYHSGNYSIYVMHDDFDKSAITVVTRRVGESTRRAELSCLYASAGLGPAQDIKTGARTSRLVADSIASQADKLKLVLPILDGQKGEELMETCHARY</sequence>
<dbReference type="RefSeq" id="WP_267565951.1">
    <property type="nucleotide sequence ID" value="NZ_JAPNTZ010000009.1"/>
</dbReference>
<gene>
    <name evidence="1" type="ORF">OWR29_26470</name>
</gene>
<protein>
    <submittedName>
        <fullName evidence="1">Uncharacterized protein</fullName>
    </submittedName>
</protein>
<name>A0ABT4B4Z2_9ACTN</name>
<evidence type="ECO:0000313" key="2">
    <source>
        <dbReference type="Proteomes" id="UP001151002"/>
    </source>
</evidence>
<dbReference type="Proteomes" id="UP001151002">
    <property type="component" value="Unassembled WGS sequence"/>
</dbReference>
<organism evidence="1 2">
    <name type="scientific">Paractinoplanes pyxinae</name>
    <dbReference type="NCBI Taxonomy" id="2997416"/>
    <lineage>
        <taxon>Bacteria</taxon>
        <taxon>Bacillati</taxon>
        <taxon>Actinomycetota</taxon>
        <taxon>Actinomycetes</taxon>
        <taxon>Micromonosporales</taxon>
        <taxon>Micromonosporaceae</taxon>
        <taxon>Paractinoplanes</taxon>
    </lineage>
</organism>